<sequence>MDKWLNFWILVSVAPEGETIFEGDIEDFSNLEVLSPPTVFKKILRKTSSSARASGSCEDSAPPIKKSKKQEKTEAHRLISEAVTSLKKLRADYRIEFDDLPNLSANMTLAQWVGKEMDLIDDAEILNDLQESISQSLFRAKRKLFQNKRSD</sequence>
<dbReference type="InParanoid" id="A0A6P7FII4"/>
<feature type="region of interest" description="Disordered" evidence="1">
    <location>
        <begin position="47"/>
        <end position="72"/>
    </location>
</feature>
<protein>
    <submittedName>
        <fullName evidence="2">Uncharacterized protein LOC114328391</fullName>
    </submittedName>
</protein>
<reference evidence="2" key="1">
    <citation type="submission" date="2025-08" db="UniProtKB">
        <authorList>
            <consortium name="RefSeq"/>
        </authorList>
    </citation>
    <scope>IDENTIFICATION</scope>
    <source>
        <tissue evidence="2">Whole insect</tissue>
    </source>
</reference>
<dbReference type="AlphaFoldDB" id="A0A6P7FII4"/>
<evidence type="ECO:0000313" key="2">
    <source>
        <dbReference type="RefSeq" id="XP_028133030.1"/>
    </source>
</evidence>
<gene>
    <name evidence="2" type="primary">LOC114328391</name>
</gene>
<accession>A0A6P7FII4</accession>
<evidence type="ECO:0000256" key="1">
    <source>
        <dbReference type="SAM" id="MobiDB-lite"/>
    </source>
</evidence>
<name>A0A6P7FII4_DIAVI</name>
<dbReference type="RefSeq" id="XP_028133030.1">
    <property type="nucleotide sequence ID" value="XM_028277229.1"/>
</dbReference>
<proteinExistence type="predicted"/>
<organism evidence="2">
    <name type="scientific">Diabrotica virgifera virgifera</name>
    <name type="common">western corn rootworm</name>
    <dbReference type="NCBI Taxonomy" id="50390"/>
    <lineage>
        <taxon>Eukaryota</taxon>
        <taxon>Metazoa</taxon>
        <taxon>Ecdysozoa</taxon>
        <taxon>Arthropoda</taxon>
        <taxon>Hexapoda</taxon>
        <taxon>Insecta</taxon>
        <taxon>Pterygota</taxon>
        <taxon>Neoptera</taxon>
        <taxon>Endopterygota</taxon>
        <taxon>Coleoptera</taxon>
        <taxon>Polyphaga</taxon>
        <taxon>Cucujiformia</taxon>
        <taxon>Chrysomeloidea</taxon>
        <taxon>Chrysomelidae</taxon>
        <taxon>Galerucinae</taxon>
        <taxon>Diabroticina</taxon>
        <taxon>Diabroticites</taxon>
        <taxon>Diabrotica</taxon>
    </lineage>
</organism>